<evidence type="ECO:0000313" key="2">
    <source>
        <dbReference type="EMBL" id="GGV06863.1"/>
    </source>
</evidence>
<dbReference type="EMBL" id="BMRP01000163">
    <property type="protein sequence ID" value="GGV06863.1"/>
    <property type="molecule type" value="Genomic_DNA"/>
</dbReference>
<keyword evidence="3" id="KW-1185">Reference proteome</keyword>
<proteinExistence type="predicted"/>
<reference evidence="3" key="1">
    <citation type="journal article" date="2019" name="Int. J. Syst. Evol. Microbiol.">
        <title>The Global Catalogue of Microorganisms (GCM) 10K type strain sequencing project: providing services to taxonomists for standard genome sequencing and annotation.</title>
        <authorList>
            <consortium name="The Broad Institute Genomics Platform"/>
            <consortium name="The Broad Institute Genome Sequencing Center for Infectious Disease"/>
            <person name="Wu L."/>
            <person name="Ma J."/>
        </authorList>
    </citation>
    <scope>NUCLEOTIDE SEQUENCE [LARGE SCALE GENOMIC DNA]</scope>
    <source>
        <strain evidence="3">JCM 3399</strain>
    </source>
</reference>
<evidence type="ECO:0000256" key="1">
    <source>
        <dbReference type="SAM" id="MobiDB-lite"/>
    </source>
</evidence>
<protein>
    <submittedName>
        <fullName evidence="2">Uncharacterized protein</fullName>
    </submittedName>
</protein>
<gene>
    <name evidence="2" type="ORF">GCM10010211_85990</name>
</gene>
<dbReference type="Proteomes" id="UP000654471">
    <property type="component" value="Unassembled WGS sequence"/>
</dbReference>
<evidence type="ECO:0000313" key="3">
    <source>
        <dbReference type="Proteomes" id="UP000654471"/>
    </source>
</evidence>
<dbReference type="RefSeq" id="WP_189308850.1">
    <property type="nucleotide sequence ID" value="NZ_BMRP01000163.1"/>
</dbReference>
<name>A0ABQ2VQA9_9ACTN</name>
<comment type="caution">
    <text evidence="2">The sequence shown here is derived from an EMBL/GenBank/DDBJ whole genome shotgun (WGS) entry which is preliminary data.</text>
</comment>
<sequence>MFASLLPGLRELRTPLATGYLYLLSLCPAPGHPRTTRRPVLPLGAHARRPSRLEVEDDAEPDGRSWWAGPAWS</sequence>
<feature type="region of interest" description="Disordered" evidence="1">
    <location>
        <begin position="52"/>
        <end position="73"/>
    </location>
</feature>
<organism evidence="2 3">
    <name type="scientific">Streptomyces albospinus</name>
    <dbReference type="NCBI Taxonomy" id="285515"/>
    <lineage>
        <taxon>Bacteria</taxon>
        <taxon>Bacillati</taxon>
        <taxon>Actinomycetota</taxon>
        <taxon>Actinomycetes</taxon>
        <taxon>Kitasatosporales</taxon>
        <taxon>Streptomycetaceae</taxon>
        <taxon>Streptomyces</taxon>
    </lineage>
</organism>
<accession>A0ABQ2VQA9</accession>